<evidence type="ECO:0000313" key="1">
    <source>
        <dbReference type="EMBL" id="KAB6636581.1"/>
    </source>
</evidence>
<evidence type="ECO:0000313" key="3">
    <source>
        <dbReference type="EMBL" id="RHJ77955.1"/>
    </source>
</evidence>
<protein>
    <submittedName>
        <fullName evidence="2">Uncharacterized protein</fullName>
    </submittedName>
</protein>
<dbReference type="EMBL" id="WDAL01000014">
    <property type="protein sequence ID" value="KAB6636581.1"/>
    <property type="molecule type" value="Genomic_DNA"/>
</dbReference>
<dbReference type="Proteomes" id="UP000283958">
    <property type="component" value="Unassembled WGS sequence"/>
</dbReference>
<comment type="caution">
    <text evidence="2">The sequence shown here is derived from an EMBL/GenBank/DDBJ whole genome shotgun (WGS) entry which is preliminary data.</text>
</comment>
<gene>
    <name evidence="3" type="ORF">DW105_08210</name>
    <name evidence="2" type="ORF">DWY53_17440</name>
    <name evidence="1" type="ORF">GAY12_08585</name>
</gene>
<dbReference type="EMBL" id="QRUD01000058">
    <property type="protein sequence ID" value="RGR35222.1"/>
    <property type="molecule type" value="Genomic_DNA"/>
</dbReference>
<organism evidence="2 4">
    <name type="scientific">Phocaeicola vulgatus</name>
    <name type="common">Bacteroides vulgatus</name>
    <dbReference type="NCBI Taxonomy" id="821"/>
    <lineage>
        <taxon>Bacteria</taxon>
        <taxon>Pseudomonadati</taxon>
        <taxon>Bacteroidota</taxon>
        <taxon>Bacteroidia</taxon>
        <taxon>Bacteroidales</taxon>
        <taxon>Bacteroidaceae</taxon>
        <taxon>Phocaeicola</taxon>
    </lineage>
</organism>
<dbReference type="Proteomes" id="UP000266497">
    <property type="component" value="Unassembled WGS sequence"/>
</dbReference>
<sequence>MLITSYFLCKRISNLLQSVCFRLSNLVTYVTKFVPTVSFTPFHLIFHLGEATVSLRRKRLFI</sequence>
<dbReference type="EMBL" id="QRMN01000015">
    <property type="protein sequence ID" value="RHJ77955.1"/>
    <property type="molecule type" value="Genomic_DNA"/>
</dbReference>
<reference evidence="4 5" key="1">
    <citation type="submission" date="2018-08" db="EMBL/GenBank/DDBJ databases">
        <title>A genome reference for cultivated species of the human gut microbiota.</title>
        <authorList>
            <person name="Zou Y."/>
            <person name="Xue W."/>
            <person name="Luo G."/>
        </authorList>
    </citation>
    <scope>NUCLEOTIDE SEQUENCE [LARGE SCALE GENOMIC DNA]</scope>
    <source>
        <strain evidence="2 4">AF25-30LB</strain>
        <strain evidence="3 5">AM09-18</strain>
    </source>
</reference>
<name>A0A395UJB5_PHOVU</name>
<evidence type="ECO:0000313" key="6">
    <source>
        <dbReference type="Proteomes" id="UP000462015"/>
    </source>
</evidence>
<evidence type="ECO:0000313" key="5">
    <source>
        <dbReference type="Proteomes" id="UP000283958"/>
    </source>
</evidence>
<reference evidence="1 6" key="2">
    <citation type="journal article" date="2019" name="Nat. Med.">
        <title>A library of human gut bacterial isolates paired with longitudinal multiomics data enables mechanistic microbiome research.</title>
        <authorList>
            <person name="Poyet M."/>
            <person name="Groussin M."/>
            <person name="Gibbons S.M."/>
            <person name="Avila-Pacheco J."/>
            <person name="Jiang X."/>
            <person name="Kearney S.M."/>
            <person name="Perrotta A.R."/>
            <person name="Berdy B."/>
            <person name="Zhao S."/>
            <person name="Lieberman T.D."/>
            <person name="Swanson P.K."/>
            <person name="Smith M."/>
            <person name="Roesemann S."/>
            <person name="Alexander J.E."/>
            <person name="Rich S.A."/>
            <person name="Livny J."/>
            <person name="Vlamakis H."/>
            <person name="Clish C."/>
            <person name="Bullock K."/>
            <person name="Deik A."/>
            <person name="Scott J."/>
            <person name="Pierce K.A."/>
            <person name="Xavier R.J."/>
            <person name="Alm E.J."/>
        </authorList>
    </citation>
    <scope>NUCLEOTIDE SEQUENCE [LARGE SCALE GENOMIC DNA]</scope>
    <source>
        <strain evidence="1 6">BIOML-A98</strain>
    </source>
</reference>
<dbReference type="Proteomes" id="UP000462015">
    <property type="component" value="Unassembled WGS sequence"/>
</dbReference>
<dbReference type="AlphaFoldDB" id="A0A395UJB5"/>
<evidence type="ECO:0000313" key="4">
    <source>
        <dbReference type="Proteomes" id="UP000266497"/>
    </source>
</evidence>
<accession>A0A395UJB5</accession>
<proteinExistence type="predicted"/>
<evidence type="ECO:0000313" key="2">
    <source>
        <dbReference type="EMBL" id="RGR35222.1"/>
    </source>
</evidence>